<dbReference type="SUPFAM" id="SSF54928">
    <property type="entry name" value="RNA-binding domain, RBD"/>
    <property type="match status" value="1"/>
</dbReference>
<sequence>MDNTKLYVGNLSYDMTEQELKNYFESIGEVNHAKIIFDESTSNRRSKGFGFIEMSNEENAKQAIEKLNGTEFMGRNIIVSAARPRTKKDY</sequence>
<dbReference type="PANTHER" id="PTHR48027">
    <property type="entry name" value="HETEROGENEOUS NUCLEAR RIBONUCLEOPROTEIN 87F-RELATED"/>
    <property type="match status" value="1"/>
</dbReference>
<feature type="domain" description="RRM" evidence="2">
    <location>
        <begin position="4"/>
        <end position="84"/>
    </location>
</feature>
<accession>A0A224ABT3</accession>
<gene>
    <name evidence="3" type="ORF">STAT_429</name>
</gene>
<dbReference type="InterPro" id="IPR000504">
    <property type="entry name" value="RRM_dom"/>
</dbReference>
<dbReference type="AlphaFoldDB" id="A0A224ABT3"/>
<dbReference type="RefSeq" id="WP_119305601.1">
    <property type="nucleotide sequence ID" value="NZ_AP014608.1"/>
</dbReference>
<protein>
    <submittedName>
        <fullName evidence="3">RNA-binding protein</fullName>
    </submittedName>
</protein>
<name>A0A224ABT3_9FLAO</name>
<proteinExistence type="predicted"/>
<evidence type="ECO:0000256" key="1">
    <source>
        <dbReference type="ARBA" id="ARBA00022884"/>
    </source>
</evidence>
<dbReference type="Gene3D" id="3.30.70.330">
    <property type="match status" value="1"/>
</dbReference>
<evidence type="ECO:0000259" key="2">
    <source>
        <dbReference type="PROSITE" id="PS50102"/>
    </source>
</evidence>
<keyword evidence="1" id="KW-0694">RNA-binding</keyword>
<keyword evidence="4" id="KW-1185">Reference proteome</keyword>
<dbReference type="InterPro" id="IPR035979">
    <property type="entry name" value="RBD_domain_sf"/>
</dbReference>
<dbReference type="CDD" id="cd21608">
    <property type="entry name" value="RRM2_NsCP33_like"/>
    <property type="match status" value="1"/>
</dbReference>
<evidence type="ECO:0000313" key="4">
    <source>
        <dbReference type="Proteomes" id="UP000263619"/>
    </source>
</evidence>
<organism evidence="3 4">
    <name type="scientific">Blattabacterium cuenoti STAT</name>
    <dbReference type="NCBI Taxonomy" id="1457030"/>
    <lineage>
        <taxon>Bacteria</taxon>
        <taxon>Pseudomonadati</taxon>
        <taxon>Bacteroidota</taxon>
        <taxon>Flavobacteriia</taxon>
        <taxon>Flavobacteriales</taxon>
        <taxon>Blattabacteriaceae</taxon>
        <taxon>Blattabacterium</taxon>
    </lineage>
</organism>
<reference evidence="3 4" key="1">
    <citation type="submission" date="2014-06" db="EMBL/GenBank/DDBJ databases">
        <title>Genome sequence of the intracellular symbiont Blattabacterium cuenoti, strain STAT from the wood feeding cockroach Salganea taiwanensis taiwanensis.</title>
        <authorList>
            <person name="Kinjo Y."/>
            <person name="Ohkuma M."/>
            <person name="Tokuda G."/>
        </authorList>
    </citation>
    <scope>NUCLEOTIDE SEQUENCE [LARGE SCALE GENOMIC DNA]</scope>
    <source>
        <strain evidence="3 4">STAT</strain>
    </source>
</reference>
<dbReference type="InterPro" id="IPR012677">
    <property type="entry name" value="Nucleotide-bd_a/b_plait_sf"/>
</dbReference>
<evidence type="ECO:0000313" key="3">
    <source>
        <dbReference type="EMBL" id="BBA17346.1"/>
    </source>
</evidence>
<dbReference type="Pfam" id="PF00076">
    <property type="entry name" value="RRM_1"/>
    <property type="match status" value="1"/>
</dbReference>
<dbReference type="SMART" id="SM00360">
    <property type="entry name" value="RRM"/>
    <property type="match status" value="1"/>
</dbReference>
<dbReference type="InterPro" id="IPR052462">
    <property type="entry name" value="SLIRP/GR-RBP-like"/>
</dbReference>
<dbReference type="Proteomes" id="UP000263619">
    <property type="component" value="Chromosome"/>
</dbReference>
<dbReference type="EMBL" id="AP014608">
    <property type="protein sequence ID" value="BBA17346.1"/>
    <property type="molecule type" value="Genomic_DNA"/>
</dbReference>
<dbReference type="GO" id="GO:0003723">
    <property type="term" value="F:RNA binding"/>
    <property type="evidence" value="ECO:0007669"/>
    <property type="project" value="UniProtKB-KW"/>
</dbReference>
<dbReference type="PROSITE" id="PS50102">
    <property type="entry name" value="RRM"/>
    <property type="match status" value="1"/>
</dbReference>
<dbReference type="OrthoDB" id="9798855at2"/>
<dbReference type="InterPro" id="IPR048289">
    <property type="entry name" value="RRM2_NsCP33-like"/>
</dbReference>